<dbReference type="Proteomes" id="UP001501295">
    <property type="component" value="Unassembled WGS sequence"/>
</dbReference>
<sequence>MYEIWGNLRRRAPISHIRVRRDGEWAQTAATAAPAGHFCPLAEQRPTNSAPNTPQRHEPHA</sequence>
<gene>
    <name evidence="2" type="ORF">GCM10025780_23010</name>
</gene>
<keyword evidence="3" id="KW-1185">Reference proteome</keyword>
<organism evidence="2 3">
    <name type="scientific">Frondihabitans cladoniiphilus</name>
    <dbReference type="NCBI Taxonomy" id="715785"/>
    <lineage>
        <taxon>Bacteria</taxon>
        <taxon>Bacillati</taxon>
        <taxon>Actinomycetota</taxon>
        <taxon>Actinomycetes</taxon>
        <taxon>Micrococcales</taxon>
        <taxon>Microbacteriaceae</taxon>
        <taxon>Frondihabitans</taxon>
    </lineage>
</organism>
<evidence type="ECO:0000256" key="1">
    <source>
        <dbReference type="SAM" id="MobiDB-lite"/>
    </source>
</evidence>
<comment type="caution">
    <text evidence="2">The sequence shown here is derived from an EMBL/GenBank/DDBJ whole genome shotgun (WGS) entry which is preliminary data.</text>
</comment>
<feature type="region of interest" description="Disordered" evidence="1">
    <location>
        <begin position="40"/>
        <end position="61"/>
    </location>
</feature>
<reference evidence="3" key="1">
    <citation type="journal article" date="2019" name="Int. J. Syst. Evol. Microbiol.">
        <title>The Global Catalogue of Microorganisms (GCM) 10K type strain sequencing project: providing services to taxonomists for standard genome sequencing and annotation.</title>
        <authorList>
            <consortium name="The Broad Institute Genomics Platform"/>
            <consortium name="The Broad Institute Genome Sequencing Center for Infectious Disease"/>
            <person name="Wu L."/>
            <person name="Ma J."/>
        </authorList>
    </citation>
    <scope>NUCLEOTIDE SEQUENCE [LARGE SCALE GENOMIC DNA]</scope>
    <source>
        <strain evidence="3">JCM 18956</strain>
    </source>
</reference>
<feature type="compositionally biased region" description="Polar residues" evidence="1">
    <location>
        <begin position="45"/>
        <end position="54"/>
    </location>
</feature>
<dbReference type="EMBL" id="BAABLM010000004">
    <property type="protein sequence ID" value="GAA4677618.1"/>
    <property type="molecule type" value="Genomic_DNA"/>
</dbReference>
<evidence type="ECO:0000313" key="3">
    <source>
        <dbReference type="Proteomes" id="UP001501295"/>
    </source>
</evidence>
<protein>
    <submittedName>
        <fullName evidence="2">Uncharacterized protein</fullName>
    </submittedName>
</protein>
<proteinExistence type="predicted"/>
<evidence type="ECO:0000313" key="2">
    <source>
        <dbReference type="EMBL" id="GAA4677618.1"/>
    </source>
</evidence>
<name>A0ABP8W082_9MICO</name>
<accession>A0ABP8W082</accession>